<accession>A0A3N1NYU6</accession>
<feature type="signal peptide" evidence="1">
    <location>
        <begin position="1"/>
        <end position="18"/>
    </location>
</feature>
<protein>
    <submittedName>
        <fullName evidence="2">Type IV pilus assembly protein PilP</fullName>
    </submittedName>
</protein>
<evidence type="ECO:0000256" key="1">
    <source>
        <dbReference type="SAM" id="SignalP"/>
    </source>
</evidence>
<dbReference type="EMBL" id="RJUK01000001">
    <property type="protein sequence ID" value="ROQ21355.1"/>
    <property type="molecule type" value="Genomic_DNA"/>
</dbReference>
<dbReference type="Proteomes" id="UP000273643">
    <property type="component" value="Unassembled WGS sequence"/>
</dbReference>
<keyword evidence="1" id="KW-0732">Signal</keyword>
<dbReference type="Gene3D" id="2.30.30.830">
    <property type="match status" value="1"/>
</dbReference>
<dbReference type="OrthoDB" id="5296580at2"/>
<dbReference type="PROSITE" id="PS51257">
    <property type="entry name" value="PROKAR_LIPOPROTEIN"/>
    <property type="match status" value="1"/>
</dbReference>
<dbReference type="InterPro" id="IPR007446">
    <property type="entry name" value="PilP"/>
</dbReference>
<comment type="caution">
    <text evidence="2">The sequence shown here is derived from an EMBL/GenBank/DDBJ whole genome shotgun (WGS) entry which is preliminary data.</text>
</comment>
<feature type="chain" id="PRO_5018016784" evidence="1">
    <location>
        <begin position="19"/>
        <end position="177"/>
    </location>
</feature>
<evidence type="ECO:0000313" key="3">
    <source>
        <dbReference type="Proteomes" id="UP000273643"/>
    </source>
</evidence>
<name>A0A3N1NYU6_9GAMM</name>
<dbReference type="AlphaFoldDB" id="A0A3N1NYU6"/>
<keyword evidence="3" id="KW-1185">Reference proteome</keyword>
<organism evidence="2 3">
    <name type="scientific">Marinimicrobium koreense</name>
    <dbReference type="NCBI Taxonomy" id="306545"/>
    <lineage>
        <taxon>Bacteria</taxon>
        <taxon>Pseudomonadati</taxon>
        <taxon>Pseudomonadota</taxon>
        <taxon>Gammaproteobacteria</taxon>
        <taxon>Cellvibrionales</taxon>
        <taxon>Cellvibrionaceae</taxon>
        <taxon>Marinimicrobium</taxon>
    </lineage>
</organism>
<reference evidence="2 3" key="1">
    <citation type="submission" date="2018-11" db="EMBL/GenBank/DDBJ databases">
        <title>Genomic Encyclopedia of Type Strains, Phase IV (KMG-IV): sequencing the most valuable type-strain genomes for metagenomic binning, comparative biology and taxonomic classification.</title>
        <authorList>
            <person name="Goeker M."/>
        </authorList>
    </citation>
    <scope>NUCLEOTIDE SEQUENCE [LARGE SCALE GENOMIC DNA]</scope>
    <source>
        <strain evidence="2 3">DSM 16974</strain>
    </source>
</reference>
<gene>
    <name evidence="2" type="ORF">EDC38_1979</name>
</gene>
<dbReference type="PIRSF" id="PIRSF016481">
    <property type="entry name" value="Pilus_assembly_PilP"/>
    <property type="match status" value="1"/>
</dbReference>
<proteinExistence type="predicted"/>
<sequence length="177" mass="19738">MNRIITFTSLAICLAALTACGSSSDHRDLQQYIQQTKARPAGQIEPLPAFQPYRPFSYSAMTLRSPFDPPAREEERRVQLSGKQVQPDLNREKEYLESFNVANLTMVGTLTKNGQLWALINDGQGGVHAVTEGNYLGKNHGRIVSASRSQLELLEIVADGANGWVERPRIIELQEKE</sequence>
<dbReference type="Pfam" id="PF04351">
    <property type="entry name" value="PilP"/>
    <property type="match status" value="1"/>
</dbReference>
<evidence type="ECO:0000313" key="2">
    <source>
        <dbReference type="EMBL" id="ROQ21355.1"/>
    </source>
</evidence>
<dbReference type="RefSeq" id="WP_123638367.1">
    <property type="nucleotide sequence ID" value="NZ_JBHYFO010000010.1"/>
</dbReference>